<keyword evidence="4 9" id="KW-1133">Transmembrane helix</keyword>
<keyword evidence="11" id="KW-1185">Reference proteome</keyword>
<dbReference type="GO" id="GO:0015276">
    <property type="term" value="F:ligand-gated monoatomic ion channel activity"/>
    <property type="evidence" value="ECO:0007669"/>
    <property type="project" value="InterPro"/>
</dbReference>
<dbReference type="InterPro" id="IPR003280">
    <property type="entry name" value="2pore_dom_K_chnl"/>
</dbReference>
<dbReference type="InParanoid" id="A0A6P8HNN2"/>
<evidence type="ECO:0000256" key="7">
    <source>
        <dbReference type="ARBA" id="ARBA00023303"/>
    </source>
</evidence>
<evidence type="ECO:0000313" key="12">
    <source>
        <dbReference type="RefSeq" id="XP_031554227.1"/>
    </source>
</evidence>
<evidence type="ECO:0000256" key="1">
    <source>
        <dbReference type="ARBA" id="ARBA00004141"/>
    </source>
</evidence>
<evidence type="ECO:0000256" key="6">
    <source>
        <dbReference type="ARBA" id="ARBA00023136"/>
    </source>
</evidence>
<feature type="transmembrane region" description="Helical" evidence="9">
    <location>
        <begin position="212"/>
        <end position="234"/>
    </location>
</feature>
<dbReference type="InterPro" id="IPR013099">
    <property type="entry name" value="K_chnl_dom"/>
</dbReference>
<gene>
    <name evidence="12" type="primary">LOC116291225</name>
</gene>
<reference evidence="12" key="1">
    <citation type="submission" date="2025-08" db="UniProtKB">
        <authorList>
            <consortium name="RefSeq"/>
        </authorList>
    </citation>
    <scope>IDENTIFICATION</scope>
</reference>
<evidence type="ECO:0000256" key="8">
    <source>
        <dbReference type="RuleBase" id="RU003857"/>
    </source>
</evidence>
<dbReference type="PANTHER" id="PTHR11537">
    <property type="entry name" value="VOLTAGE-GATED POTASSIUM CHANNEL"/>
    <property type="match status" value="1"/>
</dbReference>
<dbReference type="GO" id="GO:0001508">
    <property type="term" value="P:action potential"/>
    <property type="evidence" value="ECO:0007669"/>
    <property type="project" value="TreeGrafter"/>
</dbReference>
<feature type="transmembrane region" description="Helical" evidence="9">
    <location>
        <begin position="136"/>
        <end position="164"/>
    </location>
</feature>
<feature type="domain" description="Potassium channel" evidence="10">
    <location>
        <begin position="181"/>
        <end position="233"/>
    </location>
</feature>
<organism evidence="11 12">
    <name type="scientific">Actinia tenebrosa</name>
    <name type="common">Australian red waratah sea anemone</name>
    <dbReference type="NCBI Taxonomy" id="6105"/>
    <lineage>
        <taxon>Eukaryota</taxon>
        <taxon>Metazoa</taxon>
        <taxon>Cnidaria</taxon>
        <taxon>Anthozoa</taxon>
        <taxon>Hexacorallia</taxon>
        <taxon>Actiniaria</taxon>
        <taxon>Actiniidae</taxon>
        <taxon>Actinia</taxon>
    </lineage>
</organism>
<dbReference type="PANTHER" id="PTHR11537:SF252">
    <property type="entry name" value="POTASSIUM VOLTAGE-GATED CHANNEL PROTEIN SHAW"/>
    <property type="match status" value="1"/>
</dbReference>
<dbReference type="Pfam" id="PF07885">
    <property type="entry name" value="Ion_trans_2"/>
    <property type="match status" value="1"/>
</dbReference>
<keyword evidence="2 8" id="KW-0813">Transport</keyword>
<dbReference type="OrthoDB" id="415460at2759"/>
<evidence type="ECO:0000256" key="3">
    <source>
        <dbReference type="ARBA" id="ARBA00022692"/>
    </source>
</evidence>
<comment type="subcellular location">
    <subcellularLocation>
        <location evidence="1">Membrane</location>
        <topology evidence="1">Multi-pass membrane protein</topology>
    </subcellularLocation>
</comment>
<dbReference type="GO" id="GO:0005251">
    <property type="term" value="F:delayed rectifier potassium channel activity"/>
    <property type="evidence" value="ECO:0007669"/>
    <property type="project" value="TreeGrafter"/>
</dbReference>
<evidence type="ECO:0000313" key="11">
    <source>
        <dbReference type="Proteomes" id="UP000515163"/>
    </source>
</evidence>
<evidence type="ECO:0000256" key="5">
    <source>
        <dbReference type="ARBA" id="ARBA00023065"/>
    </source>
</evidence>
<evidence type="ECO:0000259" key="10">
    <source>
        <dbReference type="Pfam" id="PF07885"/>
    </source>
</evidence>
<dbReference type="KEGG" id="aten:116291225"/>
<dbReference type="Proteomes" id="UP000515163">
    <property type="component" value="Unplaced"/>
</dbReference>
<keyword evidence="6 9" id="KW-0472">Membrane</keyword>
<keyword evidence="3 8" id="KW-0812">Transmembrane</keyword>
<protein>
    <submittedName>
        <fullName evidence="12">Uncharacterized protein LOC116291225</fullName>
    </submittedName>
</protein>
<evidence type="ECO:0000256" key="2">
    <source>
        <dbReference type="ARBA" id="ARBA00022448"/>
    </source>
</evidence>
<dbReference type="GO" id="GO:0008076">
    <property type="term" value="C:voltage-gated potassium channel complex"/>
    <property type="evidence" value="ECO:0007669"/>
    <property type="project" value="InterPro"/>
</dbReference>
<dbReference type="PRINTS" id="PR01333">
    <property type="entry name" value="2POREKCHANEL"/>
</dbReference>
<dbReference type="InterPro" id="IPR028325">
    <property type="entry name" value="VG_K_chnl"/>
</dbReference>
<dbReference type="Gene3D" id="1.10.287.70">
    <property type="match status" value="1"/>
</dbReference>
<evidence type="ECO:0000256" key="4">
    <source>
        <dbReference type="ARBA" id="ARBA00022989"/>
    </source>
</evidence>
<accession>A0A6P8HNN2</accession>
<comment type="similarity">
    <text evidence="8">Belongs to the two pore domain potassium channel (TC 1.A.1.8) family.</text>
</comment>
<proteinExistence type="inferred from homology"/>
<keyword evidence="7 8" id="KW-0407">Ion channel</keyword>
<evidence type="ECO:0000256" key="9">
    <source>
        <dbReference type="SAM" id="Phobius"/>
    </source>
</evidence>
<feature type="unsure residue" description="E or Q" evidence="12">
    <location>
        <position position="443"/>
    </location>
</feature>
<dbReference type="RefSeq" id="XP_031554227.1">
    <property type="nucleotide sequence ID" value="XM_031698367.1"/>
</dbReference>
<keyword evidence="5 8" id="KW-0406">Ion transport</keyword>
<name>A0A6P8HNN2_ACTTE</name>
<sequence length="502" mass="56781">MKLKQRISFSKDYTTALKCENLTANHTDFKVDFWSFFPYSINKNKTTTNSKHKGLFNMLTEKLTASTSLKIHWGQEQEYIKIINESRYTNLGSTNKMVLPITIETKSNDPCFVRIYESAGLAYVVRRNVKKPLNQLAGSFINGGQVIGLTLILTGIAGICMWLLDRRRNPGDFPPSFVRGSWQGFWWAFVTMTTVGYGDLAPKSVPARMFSILWMLLGLVAFSVLTANFTSSLAREIETDLNLFNKKIAVFKGGAERKAVADLGAQYKELSSIGSDNSGMIQALKDKSVEGLLIDKHYVVSDQKIIKEDSTIEIGKIIDFKLTWGLKLLMPKQEMCTVVKECIESFANELSFQNEAAELLSSTAISKDDETGGGSLFEDYEFFIILIVLFAVMTAAGVLWEYIYYNPRIIKQNQIDDEEAREMEAKKALKYIITNLEVEELCENCNCKVESIYKKEGVERLERLRNQNTSGCEMTKDMESKKDDDEKNGNAITKRLKKVVAL</sequence>
<feature type="transmembrane region" description="Helical" evidence="9">
    <location>
        <begin position="382"/>
        <end position="405"/>
    </location>
</feature>
<dbReference type="AlphaFoldDB" id="A0A6P8HNN2"/>
<dbReference type="SUPFAM" id="SSF81324">
    <property type="entry name" value="Voltage-gated potassium channels"/>
    <property type="match status" value="1"/>
</dbReference>
<feature type="transmembrane region" description="Helical" evidence="9">
    <location>
        <begin position="184"/>
        <end position="200"/>
    </location>
</feature>